<reference evidence="11" key="1">
    <citation type="journal article" date="2023" name="Mol. Biol. Evol.">
        <title>Third-Generation Sequencing Reveals the Adaptive Role of the Epigenome in Three Deep-Sea Polychaetes.</title>
        <authorList>
            <person name="Perez M."/>
            <person name="Aroh O."/>
            <person name="Sun Y."/>
            <person name="Lan Y."/>
            <person name="Juniper S.K."/>
            <person name="Young C.R."/>
            <person name="Angers B."/>
            <person name="Qian P.Y."/>
        </authorList>
    </citation>
    <scope>NUCLEOTIDE SEQUENCE</scope>
    <source>
        <strain evidence="11">R07B-5</strain>
    </source>
</reference>
<dbReference type="PROSITE" id="PS50262">
    <property type="entry name" value="G_PROTEIN_RECEP_F1_2"/>
    <property type="match status" value="1"/>
</dbReference>
<name>A0AAD9NPU5_RIDPI</name>
<evidence type="ECO:0000256" key="6">
    <source>
        <dbReference type="ARBA" id="ARBA00023170"/>
    </source>
</evidence>
<comment type="subcellular location">
    <subcellularLocation>
        <location evidence="1">Membrane</location>
        <topology evidence="1">Multi-pass membrane protein</topology>
    </subcellularLocation>
</comment>
<keyword evidence="5 9" id="KW-0472">Membrane</keyword>
<feature type="transmembrane region" description="Helical" evidence="9">
    <location>
        <begin position="47"/>
        <end position="70"/>
    </location>
</feature>
<evidence type="ECO:0000256" key="4">
    <source>
        <dbReference type="ARBA" id="ARBA00023040"/>
    </source>
</evidence>
<organism evidence="11 12">
    <name type="scientific">Ridgeia piscesae</name>
    <name type="common">Tubeworm</name>
    <dbReference type="NCBI Taxonomy" id="27915"/>
    <lineage>
        <taxon>Eukaryota</taxon>
        <taxon>Metazoa</taxon>
        <taxon>Spiralia</taxon>
        <taxon>Lophotrochozoa</taxon>
        <taxon>Annelida</taxon>
        <taxon>Polychaeta</taxon>
        <taxon>Sedentaria</taxon>
        <taxon>Canalipalpata</taxon>
        <taxon>Sabellida</taxon>
        <taxon>Siboglinidae</taxon>
        <taxon>Ridgeia</taxon>
    </lineage>
</organism>
<dbReference type="PANTHER" id="PTHR24243">
    <property type="entry name" value="G-PROTEIN COUPLED RECEPTOR"/>
    <property type="match status" value="1"/>
</dbReference>
<evidence type="ECO:0000256" key="7">
    <source>
        <dbReference type="ARBA" id="ARBA00023224"/>
    </source>
</evidence>
<dbReference type="InterPro" id="IPR017452">
    <property type="entry name" value="GPCR_Rhodpsn_7TM"/>
</dbReference>
<gene>
    <name evidence="11" type="ORF">NP493_567g00003</name>
</gene>
<evidence type="ECO:0000256" key="3">
    <source>
        <dbReference type="ARBA" id="ARBA00022989"/>
    </source>
</evidence>
<feature type="domain" description="G-protein coupled receptors family 1 profile" evidence="10">
    <location>
        <begin position="62"/>
        <end position="339"/>
    </location>
</feature>
<dbReference type="PANTHER" id="PTHR24243:SF230">
    <property type="entry name" value="G-PROTEIN COUPLED RECEPTORS FAMILY 1 PROFILE DOMAIN-CONTAINING PROTEIN"/>
    <property type="match status" value="1"/>
</dbReference>
<dbReference type="AlphaFoldDB" id="A0AAD9NPU5"/>
<keyword evidence="12" id="KW-1185">Reference proteome</keyword>
<evidence type="ECO:0000313" key="12">
    <source>
        <dbReference type="Proteomes" id="UP001209878"/>
    </source>
</evidence>
<feature type="compositionally biased region" description="Polar residues" evidence="8">
    <location>
        <begin position="1"/>
        <end position="21"/>
    </location>
</feature>
<keyword evidence="6" id="KW-0675">Receptor</keyword>
<dbReference type="PRINTS" id="PR00237">
    <property type="entry name" value="GPCRRHODOPSN"/>
</dbReference>
<dbReference type="SUPFAM" id="SSF81321">
    <property type="entry name" value="Family A G protein-coupled receptor-like"/>
    <property type="match status" value="1"/>
</dbReference>
<feature type="transmembrane region" description="Helical" evidence="9">
    <location>
        <begin position="317"/>
        <end position="342"/>
    </location>
</feature>
<comment type="caution">
    <text evidence="11">The sequence shown here is derived from an EMBL/GenBank/DDBJ whole genome shotgun (WGS) entry which is preliminary data.</text>
</comment>
<dbReference type="EMBL" id="JAODUO010000568">
    <property type="protein sequence ID" value="KAK2177970.1"/>
    <property type="molecule type" value="Genomic_DNA"/>
</dbReference>
<dbReference type="GO" id="GO:0004930">
    <property type="term" value="F:G protein-coupled receptor activity"/>
    <property type="evidence" value="ECO:0007669"/>
    <property type="project" value="UniProtKB-KW"/>
</dbReference>
<evidence type="ECO:0000256" key="5">
    <source>
        <dbReference type="ARBA" id="ARBA00023136"/>
    </source>
</evidence>
<evidence type="ECO:0000313" key="11">
    <source>
        <dbReference type="EMBL" id="KAK2177970.1"/>
    </source>
</evidence>
<keyword evidence="3 9" id="KW-1133">Transmembrane helix</keyword>
<dbReference type="GO" id="GO:0005886">
    <property type="term" value="C:plasma membrane"/>
    <property type="evidence" value="ECO:0007669"/>
    <property type="project" value="TreeGrafter"/>
</dbReference>
<feature type="transmembrane region" description="Helical" evidence="9">
    <location>
        <begin position="169"/>
        <end position="190"/>
    </location>
</feature>
<keyword evidence="4" id="KW-0297">G-protein coupled receptor</keyword>
<feature type="transmembrane region" description="Helical" evidence="9">
    <location>
        <begin position="273"/>
        <end position="297"/>
    </location>
</feature>
<dbReference type="InterPro" id="IPR000276">
    <property type="entry name" value="GPCR_Rhodpsn"/>
</dbReference>
<keyword evidence="2 9" id="KW-0812">Transmembrane</keyword>
<dbReference type="Gene3D" id="1.20.1070.10">
    <property type="entry name" value="Rhodopsin 7-helix transmembrane proteins"/>
    <property type="match status" value="1"/>
</dbReference>
<evidence type="ECO:0000256" key="1">
    <source>
        <dbReference type="ARBA" id="ARBA00004141"/>
    </source>
</evidence>
<dbReference type="Pfam" id="PF00001">
    <property type="entry name" value="7tm_1"/>
    <property type="match status" value="1"/>
</dbReference>
<evidence type="ECO:0000256" key="2">
    <source>
        <dbReference type="ARBA" id="ARBA00022692"/>
    </source>
</evidence>
<sequence length="383" mass="42725">MASSDSTTLFAGNRSTDSDSGIDTWGLTEAPPGGHEADARMDVIYHANFYCIGALVVVGVVCNVLSMGVFASSRSLRRTTTGHYLIALSAADLLFLLGESLKWLNSRDTRVQIVNFAFVNTNDVLCKMVHCTRYSAKFLSSWITVAITVERFLTVAFPLRVSRLSTPHLARVCIAVIAVSSLALNAFPIWTVGIQAFPEFGTSYCVITRKDQYERWSMVVLRCGQLVVPSCLILVFTVIIVYFVTMAARRRQTQLQGQNCNQTSPQRSVETQLTAMLIAVAVSTLVLRLPYATAFYLKTYREEIWPTPIDAWQEYRLMAAYRITEIFAVLNYVLNFFLYCLCGSTFRNHLRRFIHCATKARLTGCPAGTSTGVSYLSHTTTKV</sequence>
<evidence type="ECO:0000256" key="8">
    <source>
        <dbReference type="SAM" id="MobiDB-lite"/>
    </source>
</evidence>
<dbReference type="Proteomes" id="UP001209878">
    <property type="component" value="Unassembled WGS sequence"/>
</dbReference>
<keyword evidence="7" id="KW-0807">Transducer</keyword>
<accession>A0AAD9NPU5</accession>
<protein>
    <recommendedName>
        <fullName evidence="10">G-protein coupled receptors family 1 profile domain-containing protein</fullName>
    </recommendedName>
</protein>
<proteinExistence type="predicted"/>
<feature type="region of interest" description="Disordered" evidence="8">
    <location>
        <begin position="1"/>
        <end position="27"/>
    </location>
</feature>
<evidence type="ECO:0000259" key="10">
    <source>
        <dbReference type="PROSITE" id="PS50262"/>
    </source>
</evidence>
<evidence type="ECO:0000256" key="9">
    <source>
        <dbReference type="SAM" id="Phobius"/>
    </source>
</evidence>
<feature type="transmembrane region" description="Helical" evidence="9">
    <location>
        <begin position="226"/>
        <end position="245"/>
    </location>
</feature>
<feature type="transmembrane region" description="Helical" evidence="9">
    <location>
        <begin position="82"/>
        <end position="98"/>
    </location>
</feature>